<keyword evidence="2" id="KW-1185">Reference proteome</keyword>
<organism evidence="1 2">
    <name type="scientific">Punica granatum</name>
    <name type="common">Pomegranate</name>
    <dbReference type="NCBI Taxonomy" id="22663"/>
    <lineage>
        <taxon>Eukaryota</taxon>
        <taxon>Viridiplantae</taxon>
        <taxon>Streptophyta</taxon>
        <taxon>Embryophyta</taxon>
        <taxon>Tracheophyta</taxon>
        <taxon>Spermatophyta</taxon>
        <taxon>Magnoliopsida</taxon>
        <taxon>eudicotyledons</taxon>
        <taxon>Gunneridae</taxon>
        <taxon>Pentapetalae</taxon>
        <taxon>rosids</taxon>
        <taxon>malvids</taxon>
        <taxon>Myrtales</taxon>
        <taxon>Lythraceae</taxon>
        <taxon>Punica</taxon>
    </lineage>
</organism>
<name>A0A2I0KH11_PUNGR</name>
<protein>
    <submittedName>
        <fullName evidence="1">Uncharacterized protein</fullName>
    </submittedName>
</protein>
<reference evidence="1 2" key="1">
    <citation type="submission" date="2017-11" db="EMBL/GenBank/DDBJ databases">
        <title>De-novo sequencing of pomegranate (Punica granatum L.) genome.</title>
        <authorList>
            <person name="Akparov Z."/>
            <person name="Amiraslanov A."/>
            <person name="Hajiyeva S."/>
            <person name="Abbasov M."/>
            <person name="Kaur K."/>
            <person name="Hamwieh A."/>
            <person name="Solovyev V."/>
            <person name="Salamov A."/>
            <person name="Braich B."/>
            <person name="Kosarev P."/>
            <person name="Mahmoud A."/>
            <person name="Hajiyev E."/>
            <person name="Babayeva S."/>
            <person name="Izzatullayeva V."/>
            <person name="Mammadov A."/>
            <person name="Mammadov A."/>
            <person name="Sharifova S."/>
            <person name="Ojaghi J."/>
            <person name="Eynullazada K."/>
            <person name="Bayramov B."/>
            <person name="Abdulazimova A."/>
            <person name="Shahmuradov I."/>
        </authorList>
    </citation>
    <scope>NUCLEOTIDE SEQUENCE [LARGE SCALE GENOMIC DNA]</scope>
    <source>
        <strain evidence="2">cv. AG2017</strain>
        <tissue evidence="1">Leaf</tissue>
    </source>
</reference>
<evidence type="ECO:0000313" key="2">
    <source>
        <dbReference type="Proteomes" id="UP000233551"/>
    </source>
</evidence>
<gene>
    <name evidence="1" type="ORF">CRG98_012077</name>
</gene>
<comment type="caution">
    <text evidence="1">The sequence shown here is derived from an EMBL/GenBank/DDBJ whole genome shotgun (WGS) entry which is preliminary data.</text>
</comment>
<accession>A0A2I0KH11</accession>
<sequence length="86" mass="8993">MIDAKEITFNAVRPLKVQANPLPDYGPAQGPSINMIIICALGEGESEQGGPSPFMIEYLPAEATIGFAGPMKEVPGTSSNNSASWA</sequence>
<proteinExistence type="predicted"/>
<dbReference type="EMBL" id="PGOL01000597">
    <property type="protein sequence ID" value="PKI67493.1"/>
    <property type="molecule type" value="Genomic_DNA"/>
</dbReference>
<dbReference type="AlphaFoldDB" id="A0A2I0KH11"/>
<dbReference type="Proteomes" id="UP000233551">
    <property type="component" value="Unassembled WGS sequence"/>
</dbReference>
<evidence type="ECO:0000313" key="1">
    <source>
        <dbReference type="EMBL" id="PKI67493.1"/>
    </source>
</evidence>